<evidence type="ECO:0000313" key="7">
    <source>
        <dbReference type="EMBL" id="KAH0631670.1"/>
    </source>
</evidence>
<dbReference type="Pfam" id="PF00047">
    <property type="entry name" value="ig"/>
    <property type="match status" value="1"/>
</dbReference>
<dbReference type="PROSITE" id="PS50835">
    <property type="entry name" value="IG_LIKE"/>
    <property type="match status" value="8"/>
</dbReference>
<evidence type="ECO:0000256" key="2">
    <source>
        <dbReference type="ARBA" id="ARBA00023157"/>
    </source>
</evidence>
<dbReference type="InterPro" id="IPR007110">
    <property type="entry name" value="Ig-like_dom"/>
</dbReference>
<feature type="domain" description="Ig-like" evidence="6">
    <location>
        <begin position="26"/>
        <end position="115"/>
    </location>
</feature>
<dbReference type="PANTHER" id="PTHR44337">
    <property type="entry name" value="CARCINOEMBRYONIC ANTIGEN-RELATED CELL ADHESION MOLECULE 8"/>
    <property type="match status" value="1"/>
</dbReference>
<evidence type="ECO:0000313" key="8">
    <source>
        <dbReference type="Proteomes" id="UP000826234"/>
    </source>
</evidence>
<comment type="caution">
    <text evidence="7">The sequence shown here is derived from an EMBL/GenBank/DDBJ whole genome shotgun (WGS) entry which is preliminary data.</text>
</comment>
<keyword evidence="5" id="KW-0472">Membrane</keyword>
<keyword evidence="2" id="KW-1015">Disulfide bond</keyword>
<dbReference type="InterPro" id="IPR013783">
    <property type="entry name" value="Ig-like_fold"/>
</dbReference>
<keyword evidence="8" id="KW-1185">Reference proteome</keyword>
<dbReference type="Pfam" id="PF07679">
    <property type="entry name" value="I-set"/>
    <property type="match status" value="2"/>
</dbReference>
<dbReference type="InterPro" id="IPR013151">
    <property type="entry name" value="Immunoglobulin_dom"/>
</dbReference>
<evidence type="ECO:0000256" key="3">
    <source>
        <dbReference type="ARBA" id="ARBA00023180"/>
    </source>
</evidence>
<dbReference type="SUPFAM" id="SSF48726">
    <property type="entry name" value="Immunoglobulin"/>
    <property type="match status" value="8"/>
</dbReference>
<dbReference type="InterPro" id="IPR052598">
    <property type="entry name" value="IgSF_CEA-related"/>
</dbReference>
<dbReference type="InterPro" id="IPR036179">
    <property type="entry name" value="Ig-like_dom_sf"/>
</dbReference>
<evidence type="ECO:0000259" key="6">
    <source>
        <dbReference type="PROSITE" id="PS50835"/>
    </source>
</evidence>
<evidence type="ECO:0000256" key="5">
    <source>
        <dbReference type="SAM" id="Phobius"/>
    </source>
</evidence>
<sequence length="738" mass="80399">MSVLLSLIDSYTVKIMSLEEIWNPLPIFLSPTGGIYNVTILGPSTVIEHNLVTLTCMSIGPNVSYHWLKGDQLIEAGGHVTLTNNSQILTLNTTNRDDAGAYTCYGNNSISFSYSEPHTLEVFYGPDEPILEPSEQVYLEGSTLNLSCSANSYPNPKYSWFFDGDLLPRENTSQLIQSLSLGDAGNYTCKLTNDMTSLVNYTSLVIRVLEPVTNIFITSTPIKALENNVTVLTCNSDGTEVSYFWLKGNQILEVGDRISLSENNQVVTFNKTLRSDSDVYTCYANNTFSHSMGNYTLSVFYGPDEPVISPNISYYATGTNLSLFCQADSNPPANYTWSVNNQIYEVANLQIPDLSTNNAGNYTCMASNVETGLNSSQVLEIWVVEPVTNVVITSTPIKVLENNVTVLTCNSDGTDVSYFWLKGNQILEAGDHISLSENNKVVTFNTTLRSDSDVYTCYANNTFSQSKSNYTLNVLYGPDEPVISPNISYYATGSNLSLSCYADSNPPANYTWSVNNQIYEQSNLTIIDVSSNNNGNYTCKASNVETGLNSSKDLEIWVMEILSKPTLWPPSYMPLEKEDVLLECNTSSSPNVNVAWYKDGNLLLQAANAVFSGNNRNLTILGFTKADDGNYACEASNAISKERSDPSVITMAYGPDNVNINKSGDISVALGSPLVLLCSADSNPAAQLRWFFNNKTKPSDGGPVLSPGAIAGIVIGCLAAVALIAGLVYYVCTKTSLG</sequence>
<feature type="domain" description="Ig-like" evidence="6">
    <location>
        <begin position="211"/>
        <end position="298"/>
    </location>
</feature>
<feature type="transmembrane region" description="Helical" evidence="5">
    <location>
        <begin position="709"/>
        <end position="732"/>
    </location>
</feature>
<dbReference type="InterPro" id="IPR003598">
    <property type="entry name" value="Ig_sub2"/>
</dbReference>
<organism evidence="7 8">
    <name type="scientific">Phrynosoma platyrhinos</name>
    <name type="common">Desert horned lizard</name>
    <dbReference type="NCBI Taxonomy" id="52577"/>
    <lineage>
        <taxon>Eukaryota</taxon>
        <taxon>Metazoa</taxon>
        <taxon>Chordata</taxon>
        <taxon>Craniata</taxon>
        <taxon>Vertebrata</taxon>
        <taxon>Euteleostomi</taxon>
        <taxon>Lepidosauria</taxon>
        <taxon>Squamata</taxon>
        <taxon>Bifurcata</taxon>
        <taxon>Unidentata</taxon>
        <taxon>Episquamata</taxon>
        <taxon>Toxicofera</taxon>
        <taxon>Iguania</taxon>
        <taxon>Phrynosomatidae</taxon>
        <taxon>Phrynosomatinae</taxon>
        <taxon>Phrynosoma</taxon>
    </lineage>
</organism>
<proteinExistence type="predicted"/>
<gene>
    <name evidence="7" type="ORF">JD844_006120</name>
</gene>
<evidence type="ECO:0000256" key="4">
    <source>
        <dbReference type="ARBA" id="ARBA00023319"/>
    </source>
</evidence>
<feature type="domain" description="Ig-like" evidence="6">
    <location>
        <begin position="126"/>
        <end position="205"/>
    </location>
</feature>
<dbReference type="Gene3D" id="2.60.40.10">
    <property type="entry name" value="Immunoglobulins"/>
    <property type="match status" value="8"/>
</dbReference>
<keyword evidence="3" id="KW-0325">Glycoprotein</keyword>
<feature type="domain" description="Ig-like" evidence="6">
    <location>
        <begin position="655"/>
        <end position="738"/>
    </location>
</feature>
<protein>
    <recommendedName>
        <fullName evidence="6">Ig-like domain-containing protein</fullName>
    </recommendedName>
</protein>
<dbReference type="SMART" id="SM00409">
    <property type="entry name" value="IG"/>
    <property type="match status" value="7"/>
</dbReference>
<accession>A0ABQ7TQG3</accession>
<dbReference type="PANTHER" id="PTHR44337:SF20">
    <property type="entry name" value="CARCINOEMBRYONIC ANTIGEN-RELATED CELL ADHESION MOLECULE 5-RELATED"/>
    <property type="match status" value="1"/>
</dbReference>
<dbReference type="Pfam" id="PF13895">
    <property type="entry name" value="Ig_2"/>
    <property type="match status" value="3"/>
</dbReference>
<feature type="domain" description="Ig-like" evidence="6">
    <location>
        <begin position="481"/>
        <end position="555"/>
    </location>
</feature>
<keyword evidence="5" id="KW-1133">Transmembrane helix</keyword>
<dbReference type="Proteomes" id="UP000826234">
    <property type="component" value="Unassembled WGS sequence"/>
</dbReference>
<keyword evidence="4" id="KW-0393">Immunoglobulin domain</keyword>
<feature type="domain" description="Ig-like" evidence="6">
    <location>
        <begin position="565"/>
        <end position="650"/>
    </location>
</feature>
<feature type="domain" description="Ig-like" evidence="6">
    <location>
        <begin position="386"/>
        <end position="473"/>
    </location>
</feature>
<name>A0ABQ7TQG3_PHRPL</name>
<feature type="domain" description="Ig-like" evidence="6">
    <location>
        <begin position="306"/>
        <end position="380"/>
    </location>
</feature>
<reference evidence="7 8" key="1">
    <citation type="journal article" date="2022" name="Gigascience">
        <title>A chromosome-level genome assembly and annotation of the desert horned lizard, Phrynosoma platyrhinos, provides insight into chromosomal rearrangements among reptiles.</title>
        <authorList>
            <person name="Koochekian N."/>
            <person name="Ascanio A."/>
            <person name="Farleigh K."/>
            <person name="Card D.C."/>
            <person name="Schield D.R."/>
            <person name="Castoe T.A."/>
            <person name="Jezkova T."/>
        </authorList>
    </citation>
    <scope>NUCLEOTIDE SEQUENCE [LARGE SCALE GENOMIC DNA]</scope>
    <source>
        <strain evidence="7">NK-2021</strain>
    </source>
</reference>
<dbReference type="EMBL" id="JAIPUX010000035">
    <property type="protein sequence ID" value="KAH0631670.1"/>
    <property type="molecule type" value="Genomic_DNA"/>
</dbReference>
<dbReference type="InterPro" id="IPR003599">
    <property type="entry name" value="Ig_sub"/>
</dbReference>
<dbReference type="SMART" id="SM00408">
    <property type="entry name" value="IGc2"/>
    <property type="match status" value="7"/>
</dbReference>
<dbReference type="Pfam" id="PF13927">
    <property type="entry name" value="Ig_3"/>
    <property type="match status" value="1"/>
</dbReference>
<dbReference type="InterPro" id="IPR013098">
    <property type="entry name" value="Ig_I-set"/>
</dbReference>
<keyword evidence="1" id="KW-0732">Signal</keyword>
<keyword evidence="5" id="KW-0812">Transmembrane</keyword>
<evidence type="ECO:0000256" key="1">
    <source>
        <dbReference type="ARBA" id="ARBA00022729"/>
    </source>
</evidence>